<dbReference type="NCBIfam" id="NF033788">
    <property type="entry name" value="HTH_metalloreg"/>
    <property type="match status" value="1"/>
</dbReference>
<evidence type="ECO:0000313" key="5">
    <source>
        <dbReference type="EMBL" id="VAV98200.1"/>
    </source>
</evidence>
<dbReference type="SMART" id="SM00418">
    <property type="entry name" value="HTH_ARSR"/>
    <property type="match status" value="1"/>
</dbReference>
<dbReference type="GO" id="GO:0003700">
    <property type="term" value="F:DNA-binding transcription factor activity"/>
    <property type="evidence" value="ECO:0007669"/>
    <property type="project" value="InterPro"/>
</dbReference>
<dbReference type="PRINTS" id="PR00778">
    <property type="entry name" value="HTHARSR"/>
</dbReference>
<keyword evidence="2" id="KW-0238">DNA-binding</keyword>
<dbReference type="PROSITE" id="PS50987">
    <property type="entry name" value="HTH_ARSR_2"/>
    <property type="match status" value="1"/>
</dbReference>
<evidence type="ECO:0000256" key="2">
    <source>
        <dbReference type="ARBA" id="ARBA00023125"/>
    </source>
</evidence>
<gene>
    <name evidence="5" type="ORF">MNBD_ALPHA01-800</name>
</gene>
<keyword evidence="3" id="KW-0804">Transcription</keyword>
<dbReference type="InterPro" id="IPR001845">
    <property type="entry name" value="HTH_ArsR_DNA-bd_dom"/>
</dbReference>
<dbReference type="PANTHER" id="PTHR33154:SF28">
    <property type="entry name" value="HTH-TYPE TRANSCRIPTIONAL REGULATOR YGAV-RELATED"/>
    <property type="match status" value="1"/>
</dbReference>
<evidence type="ECO:0000256" key="3">
    <source>
        <dbReference type="ARBA" id="ARBA00023163"/>
    </source>
</evidence>
<proteinExistence type="predicted"/>
<evidence type="ECO:0000259" key="4">
    <source>
        <dbReference type="PROSITE" id="PS50987"/>
    </source>
</evidence>
<evidence type="ECO:0000256" key="1">
    <source>
        <dbReference type="ARBA" id="ARBA00023015"/>
    </source>
</evidence>
<dbReference type="InterPro" id="IPR051081">
    <property type="entry name" value="HTH_MetalResp_TranReg"/>
</dbReference>
<dbReference type="CDD" id="cd00090">
    <property type="entry name" value="HTH_ARSR"/>
    <property type="match status" value="1"/>
</dbReference>
<dbReference type="Gene3D" id="1.10.10.10">
    <property type="entry name" value="Winged helix-like DNA-binding domain superfamily/Winged helix DNA-binding domain"/>
    <property type="match status" value="1"/>
</dbReference>
<dbReference type="SUPFAM" id="SSF46785">
    <property type="entry name" value="Winged helix' DNA-binding domain"/>
    <property type="match status" value="1"/>
</dbReference>
<dbReference type="InterPro" id="IPR036390">
    <property type="entry name" value="WH_DNA-bd_sf"/>
</dbReference>
<dbReference type="GO" id="GO:0003677">
    <property type="term" value="F:DNA binding"/>
    <property type="evidence" value="ECO:0007669"/>
    <property type="project" value="UniProtKB-KW"/>
</dbReference>
<sequence>MSNLVKMSEQNELQIDSLKAANFLKTLANSNRLVILSRLLGKEMCVGDLEKNLDISQSALSQHLGRMRAEGIVTTRRESQQIFYRIKDARVARMLRLTYDLFCQDDQPETVESASVIIFPQACVGCAEIT</sequence>
<feature type="domain" description="HTH arsR-type" evidence="4">
    <location>
        <begin position="13"/>
        <end position="106"/>
    </location>
</feature>
<dbReference type="EMBL" id="UOEJ01000098">
    <property type="protein sequence ID" value="VAV98200.1"/>
    <property type="molecule type" value="Genomic_DNA"/>
</dbReference>
<accession>A0A3B0RXC5</accession>
<organism evidence="5">
    <name type="scientific">hydrothermal vent metagenome</name>
    <dbReference type="NCBI Taxonomy" id="652676"/>
    <lineage>
        <taxon>unclassified sequences</taxon>
        <taxon>metagenomes</taxon>
        <taxon>ecological metagenomes</taxon>
    </lineage>
</organism>
<name>A0A3B0RXC5_9ZZZZ</name>
<protein>
    <recommendedName>
        <fullName evidence="4">HTH arsR-type domain-containing protein</fullName>
    </recommendedName>
</protein>
<dbReference type="AlphaFoldDB" id="A0A3B0RXC5"/>
<dbReference type="Pfam" id="PF01022">
    <property type="entry name" value="HTH_5"/>
    <property type="match status" value="1"/>
</dbReference>
<reference evidence="5" key="1">
    <citation type="submission" date="2018-06" db="EMBL/GenBank/DDBJ databases">
        <authorList>
            <person name="Zhirakovskaya E."/>
        </authorList>
    </citation>
    <scope>NUCLEOTIDE SEQUENCE</scope>
</reference>
<dbReference type="InterPro" id="IPR036388">
    <property type="entry name" value="WH-like_DNA-bd_sf"/>
</dbReference>
<dbReference type="InterPro" id="IPR011991">
    <property type="entry name" value="ArsR-like_HTH"/>
</dbReference>
<dbReference type="PANTHER" id="PTHR33154">
    <property type="entry name" value="TRANSCRIPTIONAL REGULATOR, ARSR FAMILY"/>
    <property type="match status" value="1"/>
</dbReference>
<keyword evidence="1" id="KW-0805">Transcription regulation</keyword>